<feature type="non-terminal residue" evidence="9">
    <location>
        <position position="1"/>
    </location>
</feature>
<evidence type="ECO:0000313" key="9">
    <source>
        <dbReference type="EMBL" id="GAG42388.1"/>
    </source>
</evidence>
<dbReference type="PANTHER" id="PTHR48023:SF4">
    <property type="entry name" value="D-XYLOSE-PROTON SYMPORTER-LIKE 2"/>
    <property type="match status" value="1"/>
</dbReference>
<feature type="transmembrane region" description="Helical" evidence="7">
    <location>
        <begin position="44"/>
        <end position="63"/>
    </location>
</feature>
<dbReference type="GO" id="GO:0016020">
    <property type="term" value="C:membrane"/>
    <property type="evidence" value="ECO:0007669"/>
    <property type="project" value="UniProtKB-SubCell"/>
</dbReference>
<dbReference type="SUPFAM" id="SSF103473">
    <property type="entry name" value="MFS general substrate transporter"/>
    <property type="match status" value="1"/>
</dbReference>
<comment type="similarity">
    <text evidence="2">Belongs to the major facilitator superfamily. Sugar transporter (TC 2.A.1.1) family.</text>
</comment>
<dbReference type="PRINTS" id="PR00171">
    <property type="entry name" value="SUGRTRNSPORT"/>
</dbReference>
<accession>X0Y0S5</accession>
<keyword evidence="6 7" id="KW-0472">Membrane</keyword>
<dbReference type="InterPro" id="IPR050820">
    <property type="entry name" value="MFS_Sugar_Transporter"/>
</dbReference>
<dbReference type="Pfam" id="PF00083">
    <property type="entry name" value="Sugar_tr"/>
    <property type="match status" value="1"/>
</dbReference>
<reference evidence="9" key="1">
    <citation type="journal article" date="2014" name="Front. Microbiol.">
        <title>High frequency of phylogenetically diverse reductive dehalogenase-homologous genes in deep subseafloor sedimentary metagenomes.</title>
        <authorList>
            <person name="Kawai M."/>
            <person name="Futagami T."/>
            <person name="Toyoda A."/>
            <person name="Takaki Y."/>
            <person name="Nishi S."/>
            <person name="Hori S."/>
            <person name="Arai W."/>
            <person name="Tsubouchi T."/>
            <person name="Morono Y."/>
            <person name="Uchiyama I."/>
            <person name="Ito T."/>
            <person name="Fujiyama A."/>
            <person name="Inagaki F."/>
            <person name="Takami H."/>
        </authorList>
    </citation>
    <scope>NUCLEOTIDE SEQUENCE</scope>
    <source>
        <strain evidence="9">Expedition CK06-06</strain>
    </source>
</reference>
<dbReference type="GO" id="GO:1904659">
    <property type="term" value="P:D-glucose transmembrane transport"/>
    <property type="evidence" value="ECO:0007669"/>
    <property type="project" value="TreeGrafter"/>
</dbReference>
<evidence type="ECO:0000256" key="5">
    <source>
        <dbReference type="ARBA" id="ARBA00022989"/>
    </source>
</evidence>
<protein>
    <recommendedName>
        <fullName evidence="8">Major facilitator superfamily (MFS) profile domain-containing protein</fullName>
    </recommendedName>
</protein>
<evidence type="ECO:0000259" key="8">
    <source>
        <dbReference type="PROSITE" id="PS50850"/>
    </source>
</evidence>
<evidence type="ECO:0000256" key="2">
    <source>
        <dbReference type="ARBA" id="ARBA00010992"/>
    </source>
</evidence>
<dbReference type="InterPro" id="IPR005828">
    <property type="entry name" value="MFS_sugar_transport-like"/>
</dbReference>
<sequence>FTKAGSIVVLASLLVFIASHAFGQGAVIWVFLSEIFPNRVRARGQALGSFVHWFMAAAISWTFPMIAARSGGNAFAFYALCMVGQLLWVILVMPETKGITLEQIQKKLGIK</sequence>
<proteinExistence type="inferred from homology"/>
<dbReference type="InterPro" id="IPR020846">
    <property type="entry name" value="MFS_dom"/>
</dbReference>
<dbReference type="PROSITE" id="PS50850">
    <property type="entry name" value="MFS"/>
    <property type="match status" value="1"/>
</dbReference>
<evidence type="ECO:0000256" key="7">
    <source>
        <dbReference type="SAM" id="Phobius"/>
    </source>
</evidence>
<gene>
    <name evidence="9" type="ORF">S01H1_84449</name>
</gene>
<comment type="subcellular location">
    <subcellularLocation>
        <location evidence="1">Membrane</location>
        <topology evidence="1">Multi-pass membrane protein</topology>
    </subcellularLocation>
</comment>
<dbReference type="InterPro" id="IPR036259">
    <property type="entry name" value="MFS_trans_sf"/>
</dbReference>
<dbReference type="AlphaFoldDB" id="X0Y0S5"/>
<keyword evidence="3" id="KW-0813">Transport</keyword>
<evidence type="ECO:0000256" key="4">
    <source>
        <dbReference type="ARBA" id="ARBA00022692"/>
    </source>
</evidence>
<dbReference type="EMBL" id="BARS01057655">
    <property type="protein sequence ID" value="GAG42388.1"/>
    <property type="molecule type" value="Genomic_DNA"/>
</dbReference>
<comment type="caution">
    <text evidence="9">The sequence shown here is derived from an EMBL/GenBank/DDBJ whole genome shotgun (WGS) entry which is preliminary data.</text>
</comment>
<feature type="domain" description="Major facilitator superfamily (MFS) profile" evidence="8">
    <location>
        <begin position="1"/>
        <end position="97"/>
    </location>
</feature>
<feature type="transmembrane region" description="Helical" evidence="7">
    <location>
        <begin position="6"/>
        <end position="32"/>
    </location>
</feature>
<feature type="transmembrane region" description="Helical" evidence="7">
    <location>
        <begin position="75"/>
        <end position="93"/>
    </location>
</feature>
<organism evidence="9">
    <name type="scientific">marine sediment metagenome</name>
    <dbReference type="NCBI Taxonomy" id="412755"/>
    <lineage>
        <taxon>unclassified sequences</taxon>
        <taxon>metagenomes</taxon>
        <taxon>ecological metagenomes</taxon>
    </lineage>
</organism>
<dbReference type="GO" id="GO:0022857">
    <property type="term" value="F:transmembrane transporter activity"/>
    <property type="evidence" value="ECO:0007669"/>
    <property type="project" value="InterPro"/>
</dbReference>
<keyword evidence="4 7" id="KW-0812">Transmembrane</keyword>
<evidence type="ECO:0000256" key="1">
    <source>
        <dbReference type="ARBA" id="ARBA00004141"/>
    </source>
</evidence>
<dbReference type="InterPro" id="IPR003663">
    <property type="entry name" value="Sugar/inositol_transpt"/>
</dbReference>
<keyword evidence="5 7" id="KW-1133">Transmembrane helix</keyword>
<dbReference type="Gene3D" id="1.20.1250.20">
    <property type="entry name" value="MFS general substrate transporter like domains"/>
    <property type="match status" value="1"/>
</dbReference>
<dbReference type="PANTHER" id="PTHR48023">
    <property type="entry name" value="D-XYLOSE-PROTON SYMPORTER-LIKE 2"/>
    <property type="match status" value="1"/>
</dbReference>
<evidence type="ECO:0000256" key="3">
    <source>
        <dbReference type="ARBA" id="ARBA00022448"/>
    </source>
</evidence>
<name>X0Y0S5_9ZZZZ</name>
<evidence type="ECO:0000256" key="6">
    <source>
        <dbReference type="ARBA" id="ARBA00023136"/>
    </source>
</evidence>